<feature type="region of interest" description="Disordered" evidence="1">
    <location>
        <begin position="79"/>
        <end position="139"/>
    </location>
</feature>
<feature type="compositionally biased region" description="Polar residues" evidence="1">
    <location>
        <begin position="125"/>
        <end position="139"/>
    </location>
</feature>
<feature type="compositionally biased region" description="Basic and acidic residues" evidence="1">
    <location>
        <begin position="79"/>
        <end position="88"/>
    </location>
</feature>
<protein>
    <submittedName>
        <fullName evidence="2">Uncharacterized protein</fullName>
    </submittedName>
</protein>
<reference evidence="2 3" key="1">
    <citation type="journal article" date="2020" name="Nature">
        <title>Six reference-quality genomes reveal evolution of bat adaptations.</title>
        <authorList>
            <person name="Jebb D."/>
            <person name="Huang Z."/>
            <person name="Pippel M."/>
            <person name="Hughes G.M."/>
            <person name="Lavrichenko K."/>
            <person name="Devanna P."/>
            <person name="Winkler S."/>
            <person name="Jermiin L.S."/>
            <person name="Skirmuntt E.C."/>
            <person name="Katzourakis A."/>
            <person name="Burkitt-Gray L."/>
            <person name="Ray D.A."/>
            <person name="Sullivan K.A.M."/>
            <person name="Roscito J.G."/>
            <person name="Kirilenko B.M."/>
            <person name="Davalos L.M."/>
            <person name="Corthals A.P."/>
            <person name="Power M.L."/>
            <person name="Jones G."/>
            <person name="Ransome R.D."/>
            <person name="Dechmann D.K.N."/>
            <person name="Locatelli A.G."/>
            <person name="Puechmaille S.J."/>
            <person name="Fedrigo O."/>
            <person name="Jarvis E.D."/>
            <person name="Hiller M."/>
            <person name="Vernes S.C."/>
            <person name="Myers E.W."/>
            <person name="Teeling E.C."/>
        </authorList>
    </citation>
    <scope>NUCLEOTIDE SEQUENCE [LARGE SCALE GENOMIC DNA]</scope>
    <source>
        <strain evidence="2">Bat1K_MPI-CBG_1</strain>
    </source>
</reference>
<dbReference type="Proteomes" id="UP000664940">
    <property type="component" value="Unassembled WGS sequence"/>
</dbReference>
<organism evidence="2 3">
    <name type="scientific">Phyllostomus discolor</name>
    <name type="common">pale spear-nosed bat</name>
    <dbReference type="NCBI Taxonomy" id="89673"/>
    <lineage>
        <taxon>Eukaryota</taxon>
        <taxon>Metazoa</taxon>
        <taxon>Chordata</taxon>
        <taxon>Craniata</taxon>
        <taxon>Vertebrata</taxon>
        <taxon>Euteleostomi</taxon>
        <taxon>Mammalia</taxon>
        <taxon>Eutheria</taxon>
        <taxon>Laurasiatheria</taxon>
        <taxon>Chiroptera</taxon>
        <taxon>Yangochiroptera</taxon>
        <taxon>Phyllostomidae</taxon>
        <taxon>Phyllostominae</taxon>
        <taxon>Phyllostomus</taxon>
    </lineage>
</organism>
<evidence type="ECO:0000313" key="3">
    <source>
        <dbReference type="Proteomes" id="UP000664940"/>
    </source>
</evidence>
<proteinExistence type="predicted"/>
<dbReference type="EMBL" id="JABVXQ010000007">
    <property type="protein sequence ID" value="KAF6099929.1"/>
    <property type="molecule type" value="Genomic_DNA"/>
</dbReference>
<name>A0A833ZW84_9CHIR</name>
<evidence type="ECO:0000256" key="1">
    <source>
        <dbReference type="SAM" id="MobiDB-lite"/>
    </source>
</evidence>
<accession>A0A833ZW84</accession>
<feature type="compositionally biased region" description="Polar residues" evidence="1">
    <location>
        <begin position="97"/>
        <end position="116"/>
    </location>
</feature>
<evidence type="ECO:0000313" key="2">
    <source>
        <dbReference type="EMBL" id="KAF6099929.1"/>
    </source>
</evidence>
<dbReference type="AlphaFoldDB" id="A0A833ZW84"/>
<comment type="caution">
    <text evidence="2">The sequence shown here is derived from an EMBL/GenBank/DDBJ whole genome shotgun (WGS) entry which is preliminary data.</text>
</comment>
<gene>
    <name evidence="2" type="ORF">HJG60_011645</name>
</gene>
<sequence length="139" mass="15903">METLWGRPGKKETRQIAKVLCERGDMTDLTETETIISEFYKQTHTHKFDSAMKWGDSRAAPPQLLGEGWEPRALRWRQAERDSRHLDSCPEELPEGQSGNLQGNRRHTSSLPNSTRSLKEGEQQLVMNSSQRARLPTLS</sequence>